<dbReference type="Pfam" id="PF00534">
    <property type="entry name" value="Glycos_transf_1"/>
    <property type="match status" value="1"/>
</dbReference>
<evidence type="ECO:0000313" key="4">
    <source>
        <dbReference type="EMBL" id="MFB2939252.1"/>
    </source>
</evidence>
<dbReference type="Gene3D" id="3.40.50.2000">
    <property type="entry name" value="Glycogen Phosphorylase B"/>
    <property type="match status" value="2"/>
</dbReference>
<dbReference type="Gene3D" id="1.25.40.10">
    <property type="entry name" value="Tetratricopeptide repeat domain"/>
    <property type="match status" value="1"/>
</dbReference>
<evidence type="ECO:0000313" key="5">
    <source>
        <dbReference type="Proteomes" id="UP001576776"/>
    </source>
</evidence>
<proteinExistence type="predicted"/>
<dbReference type="Pfam" id="PF14559">
    <property type="entry name" value="TPR_19"/>
    <property type="match status" value="1"/>
</dbReference>
<dbReference type="InterPro" id="IPR019734">
    <property type="entry name" value="TPR_rpt"/>
</dbReference>
<feature type="repeat" description="TPR" evidence="1">
    <location>
        <begin position="46"/>
        <end position="79"/>
    </location>
</feature>
<dbReference type="PROSITE" id="PS50293">
    <property type="entry name" value="TPR_REGION"/>
    <property type="match status" value="1"/>
</dbReference>
<keyword evidence="4" id="KW-0808">Transferase</keyword>
<comment type="caution">
    <text evidence="4">The sequence shown here is derived from an EMBL/GenBank/DDBJ whole genome shotgun (WGS) entry which is preliminary data.</text>
</comment>
<evidence type="ECO:0000259" key="2">
    <source>
        <dbReference type="Pfam" id="PF00534"/>
    </source>
</evidence>
<gene>
    <name evidence="4" type="ORF">ACE1B6_28705</name>
</gene>
<feature type="domain" description="Glycosyltransferase subfamily 4-like N-terminal" evidence="3">
    <location>
        <begin position="172"/>
        <end position="283"/>
    </location>
</feature>
<feature type="domain" description="Glycosyl transferase family 1" evidence="2">
    <location>
        <begin position="297"/>
        <end position="468"/>
    </location>
</feature>
<sequence length="501" mass="56834">MSETVKFTQSEAERQFYLAHVWQAKGKIELAIASYKKAIDLQPIYTDAYVKLTELLIEQGREEEAIAVYHQAIEANPNEANFYQELINNIRRKDSKFTDLLPLIESDSLHILFYTDCPEIYGAAQLNHAIICDLAASKYKLTCVQSQANHYLIQQRNQLRISHLWLKPDNLYHPTKPARAFSNTDEVEHIFTLAKPDLIIFGDGCPVSNLAAKEVAIQREIPYIQIVHCVTAEWAKQFQPYLQRLPNIYQHAQAVITVSEENLNLLRQQFKLPENIGQVIYNGRPAQYFNPPNLAVRDRLRQELNIPNDAIVCLTTARLDLVKGYQYQLSAIQQLQESEIWDKLYFIWAGTGNLSLRLKTLSAEMGVSDRIKFVGERSDIPDLLDTADIFILPSQFEGMPLAIMEAMAKAKPVLASAVSGIPEELGETGKLLPDPKINSSATIQELVTTIEAWATDSQLRYSIGQACKNRAEKMFKEERMLIKYKAIVEKLFSVKISGNSG</sequence>
<keyword evidence="5" id="KW-1185">Reference proteome</keyword>
<dbReference type="EC" id="2.4.-.-" evidence="4"/>
<accession>A0ABV4YKI6</accession>
<dbReference type="PANTHER" id="PTHR12526">
    <property type="entry name" value="GLYCOSYLTRANSFERASE"/>
    <property type="match status" value="1"/>
</dbReference>
<dbReference type="SUPFAM" id="SSF53756">
    <property type="entry name" value="UDP-Glycosyltransferase/glycogen phosphorylase"/>
    <property type="match status" value="1"/>
</dbReference>
<dbReference type="CDD" id="cd03801">
    <property type="entry name" value="GT4_PimA-like"/>
    <property type="match status" value="1"/>
</dbReference>
<evidence type="ECO:0000259" key="3">
    <source>
        <dbReference type="Pfam" id="PF13439"/>
    </source>
</evidence>
<dbReference type="SMART" id="SM00028">
    <property type="entry name" value="TPR"/>
    <property type="match status" value="2"/>
</dbReference>
<keyword evidence="4" id="KW-0328">Glycosyltransferase</keyword>
<dbReference type="InterPro" id="IPR001296">
    <property type="entry name" value="Glyco_trans_1"/>
</dbReference>
<dbReference type="RefSeq" id="WP_413260731.1">
    <property type="nucleotide sequence ID" value="NZ_JBHFNS010000094.1"/>
</dbReference>
<dbReference type="Pfam" id="PF13439">
    <property type="entry name" value="Glyco_transf_4"/>
    <property type="match status" value="1"/>
</dbReference>
<organism evidence="4 5">
    <name type="scientific">Floridaenema fluviatile BLCC-F154</name>
    <dbReference type="NCBI Taxonomy" id="3153640"/>
    <lineage>
        <taxon>Bacteria</taxon>
        <taxon>Bacillati</taxon>
        <taxon>Cyanobacteriota</taxon>
        <taxon>Cyanophyceae</taxon>
        <taxon>Oscillatoriophycideae</taxon>
        <taxon>Aerosakkonematales</taxon>
        <taxon>Aerosakkonemataceae</taxon>
        <taxon>Floridanema</taxon>
        <taxon>Floridanema fluviatile</taxon>
    </lineage>
</organism>
<keyword evidence="1" id="KW-0802">TPR repeat</keyword>
<dbReference type="InterPro" id="IPR028098">
    <property type="entry name" value="Glyco_trans_4-like_N"/>
</dbReference>
<dbReference type="PANTHER" id="PTHR12526:SF630">
    <property type="entry name" value="GLYCOSYLTRANSFERASE"/>
    <property type="match status" value="1"/>
</dbReference>
<reference evidence="4 5" key="1">
    <citation type="submission" date="2024-09" db="EMBL/GenBank/DDBJ databases">
        <title>Floridaenema gen nov. (Aerosakkonemataceae, Aerosakkonematales ord. nov., Cyanobacteria) from benthic tropical and subtropical fresh waters, with the description of four new species.</title>
        <authorList>
            <person name="Moretto J.A."/>
            <person name="Berthold D.E."/>
            <person name="Lefler F.W."/>
            <person name="Huang I.-S."/>
            <person name="Laughinghouse H. IV."/>
        </authorList>
    </citation>
    <scope>NUCLEOTIDE SEQUENCE [LARGE SCALE GENOMIC DNA]</scope>
    <source>
        <strain evidence="4 5">BLCC-F154</strain>
    </source>
</reference>
<dbReference type="SUPFAM" id="SSF48452">
    <property type="entry name" value="TPR-like"/>
    <property type="match status" value="1"/>
</dbReference>
<evidence type="ECO:0000256" key="1">
    <source>
        <dbReference type="PROSITE-ProRule" id="PRU00339"/>
    </source>
</evidence>
<dbReference type="GO" id="GO:0016757">
    <property type="term" value="F:glycosyltransferase activity"/>
    <property type="evidence" value="ECO:0007669"/>
    <property type="project" value="UniProtKB-KW"/>
</dbReference>
<name>A0ABV4YKI6_9CYAN</name>
<dbReference type="Proteomes" id="UP001576776">
    <property type="component" value="Unassembled WGS sequence"/>
</dbReference>
<feature type="repeat" description="TPR" evidence="1">
    <location>
        <begin position="12"/>
        <end position="45"/>
    </location>
</feature>
<dbReference type="PROSITE" id="PS50005">
    <property type="entry name" value="TPR"/>
    <property type="match status" value="2"/>
</dbReference>
<protein>
    <submittedName>
        <fullName evidence="4">Glycosyltransferase</fullName>
        <ecNumber evidence="4">2.4.-.-</ecNumber>
    </submittedName>
</protein>
<dbReference type="EMBL" id="JBHFNS010000094">
    <property type="protein sequence ID" value="MFB2939252.1"/>
    <property type="molecule type" value="Genomic_DNA"/>
</dbReference>
<dbReference type="InterPro" id="IPR011990">
    <property type="entry name" value="TPR-like_helical_dom_sf"/>
</dbReference>